<accession>A0A501PIL1</accession>
<dbReference type="RefSeq" id="WP_139940812.1">
    <property type="nucleotide sequence ID" value="NZ_JBHSYP010000006.1"/>
</dbReference>
<evidence type="ECO:0000256" key="1">
    <source>
        <dbReference type="ARBA" id="ARBA00009986"/>
    </source>
</evidence>
<dbReference type="InterPro" id="IPR016163">
    <property type="entry name" value="Ald_DH_C"/>
</dbReference>
<dbReference type="PANTHER" id="PTHR11699">
    <property type="entry name" value="ALDEHYDE DEHYDROGENASE-RELATED"/>
    <property type="match status" value="1"/>
</dbReference>
<reference evidence="7" key="1">
    <citation type="submission" date="2019-06" db="EMBL/GenBank/DDBJ databases">
        <title>The complete genome of Emcibacter congregatus ZYLT.</title>
        <authorList>
            <person name="Zhao Z."/>
        </authorList>
    </citation>
    <scope>NUCLEOTIDE SEQUENCE [LARGE SCALE GENOMIC DNA]</scope>
    <source>
        <strain evidence="7">MCCC 1A06723</strain>
    </source>
</reference>
<keyword evidence="7" id="KW-1185">Reference proteome</keyword>
<dbReference type="Pfam" id="PF00171">
    <property type="entry name" value="Aldedh"/>
    <property type="match status" value="1"/>
</dbReference>
<evidence type="ECO:0000259" key="5">
    <source>
        <dbReference type="Pfam" id="PF00171"/>
    </source>
</evidence>
<dbReference type="InterPro" id="IPR016160">
    <property type="entry name" value="Ald_DH_CS_CYS"/>
</dbReference>
<feature type="domain" description="Aldehyde dehydrogenase" evidence="5">
    <location>
        <begin position="17"/>
        <end position="465"/>
    </location>
</feature>
<dbReference type="PROSITE" id="PS00070">
    <property type="entry name" value="ALDEHYDE_DEHYDR_CYS"/>
    <property type="match status" value="1"/>
</dbReference>
<gene>
    <name evidence="6" type="ORF">FIV46_10160</name>
</gene>
<evidence type="ECO:0000256" key="2">
    <source>
        <dbReference type="ARBA" id="ARBA00023002"/>
    </source>
</evidence>
<comment type="caution">
    <text evidence="6">The sequence shown here is derived from an EMBL/GenBank/DDBJ whole genome shotgun (WGS) entry which is preliminary data.</text>
</comment>
<dbReference type="InterPro" id="IPR044086">
    <property type="entry name" value="LUC3-like"/>
</dbReference>
<dbReference type="GO" id="GO:0016620">
    <property type="term" value="F:oxidoreductase activity, acting on the aldehyde or oxo group of donors, NAD or NADP as acceptor"/>
    <property type="evidence" value="ECO:0007669"/>
    <property type="project" value="InterPro"/>
</dbReference>
<dbReference type="EMBL" id="VFIY01000010">
    <property type="protein sequence ID" value="TPD59841.1"/>
    <property type="molecule type" value="Genomic_DNA"/>
</dbReference>
<dbReference type="Gene3D" id="3.40.605.10">
    <property type="entry name" value="Aldehyde Dehydrogenase, Chain A, domain 1"/>
    <property type="match status" value="1"/>
</dbReference>
<dbReference type="InterPro" id="IPR016162">
    <property type="entry name" value="Ald_DH_N"/>
</dbReference>
<name>A0A501PIL1_9PROT</name>
<evidence type="ECO:0000256" key="4">
    <source>
        <dbReference type="RuleBase" id="RU003345"/>
    </source>
</evidence>
<comment type="similarity">
    <text evidence="1 4">Belongs to the aldehyde dehydrogenase family.</text>
</comment>
<evidence type="ECO:0000313" key="7">
    <source>
        <dbReference type="Proteomes" id="UP000319148"/>
    </source>
</evidence>
<dbReference type="CDD" id="cd07106">
    <property type="entry name" value="ALDH_AldA-AAD23400"/>
    <property type="match status" value="1"/>
</dbReference>
<evidence type="ECO:0000313" key="6">
    <source>
        <dbReference type="EMBL" id="TPD59841.1"/>
    </source>
</evidence>
<dbReference type="FunFam" id="3.40.605.10:FF:000007">
    <property type="entry name" value="NAD/NADP-dependent betaine aldehyde dehydrogenase"/>
    <property type="match status" value="1"/>
</dbReference>
<dbReference type="FunFam" id="3.40.309.10:FF:000009">
    <property type="entry name" value="Aldehyde dehydrogenase A"/>
    <property type="match status" value="1"/>
</dbReference>
<dbReference type="PROSITE" id="PS00687">
    <property type="entry name" value="ALDEHYDE_DEHYDR_GLU"/>
    <property type="match status" value="1"/>
</dbReference>
<feature type="active site" evidence="3">
    <location>
        <position position="243"/>
    </location>
</feature>
<dbReference type="Proteomes" id="UP000319148">
    <property type="component" value="Unassembled WGS sequence"/>
</dbReference>
<dbReference type="InterPro" id="IPR029510">
    <property type="entry name" value="Ald_DH_CS_GLU"/>
</dbReference>
<evidence type="ECO:0000256" key="3">
    <source>
        <dbReference type="PROSITE-ProRule" id="PRU10007"/>
    </source>
</evidence>
<dbReference type="AlphaFoldDB" id="A0A501PIL1"/>
<dbReference type="Gene3D" id="3.40.309.10">
    <property type="entry name" value="Aldehyde Dehydrogenase, Chain A, domain 2"/>
    <property type="match status" value="1"/>
</dbReference>
<protein>
    <submittedName>
        <fullName evidence="6">Aldehyde dehydrogenase family protein</fullName>
    </submittedName>
</protein>
<sequence>MTSYSLIIDGQKVETADTFDILNPATRELVGKAPIATKADLDAAVAAADKAFQSWSRESNETRKQACLDMAKVLEDNMGELSRLLTMEQGKPLGGMGSEFEMGACMAWAGAQANFELPVKVIEDSDAQRIELHRQPLGVVASITPWNWPLMIAIWHIVPAIRTGNTVVLKPSPFTPLSTIRMVELLNTVLPAGVLNVVTGTDELGQWMTDHDNIKKVVFTGSCATGKKVMQSAAGTMKRLTLELGGNDAAIVLPDTDVSKMAEKIFGGAFINSGQTCAAIKRLYVHDDIYDEVCETLTKIAEATPVGNGLEQGVLMGPIQNKMQYDKVVGLVEDAKTRGARILCGGEPMDGPGYFYPLTLVADISDGTRLVDEEQFGPVLPIIRYSDLDEVIGRANNSEFGLSGSVWSSDLAKATEVAKKLECGTSWVNAHALIAPHVPMGGVKSSGMGVEFGEEGLAEYTDIHVISIDKS</sequence>
<keyword evidence="2 4" id="KW-0560">Oxidoreductase</keyword>
<organism evidence="6 7">
    <name type="scientific">Emcibacter nanhaiensis</name>
    <dbReference type="NCBI Taxonomy" id="1505037"/>
    <lineage>
        <taxon>Bacteria</taxon>
        <taxon>Pseudomonadati</taxon>
        <taxon>Pseudomonadota</taxon>
        <taxon>Alphaproteobacteria</taxon>
        <taxon>Emcibacterales</taxon>
        <taxon>Emcibacteraceae</taxon>
        <taxon>Emcibacter</taxon>
    </lineage>
</organism>
<dbReference type="InterPro" id="IPR015590">
    <property type="entry name" value="Aldehyde_DH_dom"/>
</dbReference>
<dbReference type="InterPro" id="IPR016161">
    <property type="entry name" value="Ald_DH/histidinol_DH"/>
</dbReference>
<dbReference type="SUPFAM" id="SSF53720">
    <property type="entry name" value="ALDH-like"/>
    <property type="match status" value="1"/>
</dbReference>
<proteinExistence type="inferred from homology"/>
<dbReference type="OrthoDB" id="9802947at2"/>